<dbReference type="SUPFAM" id="SSF54373">
    <property type="entry name" value="FAD-linked reductases, C-terminal domain"/>
    <property type="match status" value="1"/>
</dbReference>
<gene>
    <name evidence="6" type="ORF">G7Y89_g8962</name>
</gene>
<reference evidence="6 7" key="1">
    <citation type="submission" date="2020-03" db="EMBL/GenBank/DDBJ databases">
        <title>Draft Genome Sequence of Cudoniella acicularis.</title>
        <authorList>
            <person name="Buettner E."/>
            <person name="Kellner H."/>
        </authorList>
    </citation>
    <scope>NUCLEOTIDE SEQUENCE [LARGE SCALE GENOMIC DNA]</scope>
    <source>
        <strain evidence="6 7">DSM 108380</strain>
    </source>
</reference>
<dbReference type="Pfam" id="PF05199">
    <property type="entry name" value="GMC_oxred_C"/>
    <property type="match status" value="1"/>
</dbReference>
<dbReference type="InterPro" id="IPR012132">
    <property type="entry name" value="GMC_OxRdtase"/>
</dbReference>
<keyword evidence="7" id="KW-1185">Reference proteome</keyword>
<feature type="domain" description="F-box" evidence="5">
    <location>
        <begin position="625"/>
        <end position="671"/>
    </location>
</feature>
<dbReference type="Pfam" id="PF00732">
    <property type="entry name" value="GMC_oxred_N"/>
    <property type="match status" value="1"/>
</dbReference>
<proteinExistence type="inferred from homology"/>
<dbReference type="GO" id="GO:0016614">
    <property type="term" value="F:oxidoreductase activity, acting on CH-OH group of donors"/>
    <property type="evidence" value="ECO:0007669"/>
    <property type="project" value="InterPro"/>
</dbReference>
<dbReference type="Gene3D" id="3.50.50.60">
    <property type="entry name" value="FAD/NAD(P)-binding domain"/>
    <property type="match status" value="1"/>
</dbReference>
<protein>
    <recommendedName>
        <fullName evidence="5">F-box domain-containing protein</fullName>
    </recommendedName>
</protein>
<feature type="signal peptide" evidence="4">
    <location>
        <begin position="1"/>
        <end position="17"/>
    </location>
</feature>
<dbReference type="Gene3D" id="3.30.560.10">
    <property type="entry name" value="Glucose Oxidase, domain 3"/>
    <property type="match status" value="1"/>
</dbReference>
<dbReference type="AlphaFoldDB" id="A0A8H4W037"/>
<dbReference type="OrthoDB" id="269227at2759"/>
<name>A0A8H4W037_9HELO</name>
<dbReference type="InterPro" id="IPR001810">
    <property type="entry name" value="F-box_dom"/>
</dbReference>
<dbReference type="InterPro" id="IPR007867">
    <property type="entry name" value="GMC_OxRtase_C"/>
</dbReference>
<dbReference type="InterPro" id="IPR000172">
    <property type="entry name" value="GMC_OxRdtase_N"/>
</dbReference>
<evidence type="ECO:0000313" key="6">
    <source>
        <dbReference type="EMBL" id="KAF4629188.1"/>
    </source>
</evidence>
<organism evidence="6 7">
    <name type="scientific">Cudoniella acicularis</name>
    <dbReference type="NCBI Taxonomy" id="354080"/>
    <lineage>
        <taxon>Eukaryota</taxon>
        <taxon>Fungi</taxon>
        <taxon>Dikarya</taxon>
        <taxon>Ascomycota</taxon>
        <taxon>Pezizomycotina</taxon>
        <taxon>Leotiomycetes</taxon>
        <taxon>Helotiales</taxon>
        <taxon>Tricladiaceae</taxon>
        <taxon>Cudoniella</taxon>
    </lineage>
</organism>
<feature type="chain" id="PRO_5034178303" description="F-box domain-containing protein" evidence="4">
    <location>
        <begin position="18"/>
        <end position="941"/>
    </location>
</feature>
<evidence type="ECO:0000259" key="5">
    <source>
        <dbReference type="PROSITE" id="PS50181"/>
    </source>
</evidence>
<dbReference type="InterPro" id="IPR036047">
    <property type="entry name" value="F-box-like_dom_sf"/>
</dbReference>
<dbReference type="PANTHER" id="PTHR11552">
    <property type="entry name" value="GLUCOSE-METHANOL-CHOLINE GMC OXIDOREDUCTASE"/>
    <property type="match status" value="1"/>
</dbReference>
<dbReference type="PANTHER" id="PTHR11552:SF138">
    <property type="entry name" value="DEHYDROGENASE PKFF-RELATED"/>
    <property type="match status" value="1"/>
</dbReference>
<accession>A0A8H4W037</accession>
<dbReference type="SUPFAM" id="SSF81383">
    <property type="entry name" value="F-box domain"/>
    <property type="match status" value="1"/>
</dbReference>
<sequence length="941" mass="103941">MHLLALSVLLLDVLVSAAKITEIPKAPLATSYDFVIVGGGAAGLALANRLSESKNTTVLVLEAGSAPDVFPLYDVPAMAAGMLGSQLDWGFVTPAQKSLNDRSITYHRGRSLGGSTAINGLAYGRGSASVFDLWEKMGNPGWGWDCVFPYFKKSSTFNPSKTNGTYETFDPAGYSNGDGPLQLTYTNFVTPASETFIEAIDDLGFAPIVKDLNLGNNIGTKQQPLTMTKAQSRASSYDSYYLPIQNRTNLKVVPYASVQQILTTSNGTDLRAVGVSVSLPALGTNAFVLANKEVIMSAGAFQTPQLLMLSGIGPAETLKKVGIPVKLDVPTIGQRMQDHNYFSLTVRANSSTSIDGLFQFFSNGTQIEAAEESYRVNRTGFFTTPGGTTYGFQKVPVADLEAMGADELLNNRTDQAHIEYLFEPTYYPSQVSPTGLQYGPNETETFISITAGMVAPVSRGNVTLQSRLITDQPVINVNYFSAETDRKMAVYAFRNLRKILAHPSMANWGIGPANGEVVPGPDVQTDDEILQHVLNTAIPIWHASGILSDPNFNSPPNNLISANTKIDPNESPSPKSIIMSTAESNRLRICSGEFWESNQYMINYAVTDTHPLTIPKTSSPSTPSFGILDVFPPEIRHCILGHLDFTTLAVVRRVNSQYKTLIDTFSHYRDMMLHAPSVLRALNATRAITYFTSSQLCGSLRDNRCVSCGDFGPFIFLATAERCCYHCLYTEPRFNVETLTEARKKHALKEKPFKAKYPILHVVSGFHYSGFLLIQNRHKGGMKIVSVAQAKELYQPKNKGERISHRVQETREIATSRRQDPNKDRVCRISVFDEGAVYNAPNDAFRGMAATPFPFFDPQKKEVVEPVYCMGCRWQLYDISDGIVTDARDAKWREGFLALRRDVEKAFTEEGFEGHFKVCELAKGYWERHLKGESNVFRQMR</sequence>
<comment type="similarity">
    <text evidence="1 3">Belongs to the GMC oxidoreductase family.</text>
</comment>
<keyword evidence="3" id="KW-0285">Flavoprotein</keyword>
<comment type="caution">
    <text evidence="6">The sequence shown here is derived from an EMBL/GenBank/DDBJ whole genome shotgun (WGS) entry which is preliminary data.</text>
</comment>
<keyword evidence="3" id="KW-0274">FAD</keyword>
<keyword evidence="2" id="KW-0325">Glycoprotein</keyword>
<dbReference type="GO" id="GO:0044550">
    <property type="term" value="P:secondary metabolite biosynthetic process"/>
    <property type="evidence" value="ECO:0007669"/>
    <property type="project" value="TreeGrafter"/>
</dbReference>
<dbReference type="PROSITE" id="PS00624">
    <property type="entry name" value="GMC_OXRED_2"/>
    <property type="match status" value="1"/>
</dbReference>
<keyword evidence="4" id="KW-0732">Signal</keyword>
<evidence type="ECO:0000313" key="7">
    <source>
        <dbReference type="Proteomes" id="UP000566819"/>
    </source>
</evidence>
<evidence type="ECO:0000256" key="2">
    <source>
        <dbReference type="ARBA" id="ARBA00023180"/>
    </source>
</evidence>
<dbReference type="Proteomes" id="UP000566819">
    <property type="component" value="Unassembled WGS sequence"/>
</dbReference>
<evidence type="ECO:0000256" key="1">
    <source>
        <dbReference type="ARBA" id="ARBA00010790"/>
    </source>
</evidence>
<evidence type="ECO:0000256" key="4">
    <source>
        <dbReference type="SAM" id="SignalP"/>
    </source>
</evidence>
<dbReference type="PROSITE" id="PS00623">
    <property type="entry name" value="GMC_OXRED_1"/>
    <property type="match status" value="1"/>
</dbReference>
<dbReference type="PROSITE" id="PS50181">
    <property type="entry name" value="FBOX"/>
    <property type="match status" value="1"/>
</dbReference>
<dbReference type="InterPro" id="IPR036188">
    <property type="entry name" value="FAD/NAD-bd_sf"/>
</dbReference>
<dbReference type="SUPFAM" id="SSF51905">
    <property type="entry name" value="FAD/NAD(P)-binding domain"/>
    <property type="match status" value="1"/>
</dbReference>
<dbReference type="GO" id="GO:0050660">
    <property type="term" value="F:flavin adenine dinucleotide binding"/>
    <property type="evidence" value="ECO:0007669"/>
    <property type="project" value="InterPro"/>
</dbReference>
<evidence type="ECO:0000256" key="3">
    <source>
        <dbReference type="RuleBase" id="RU003968"/>
    </source>
</evidence>
<dbReference type="EMBL" id="JAAMPI010000708">
    <property type="protein sequence ID" value="KAF4629188.1"/>
    <property type="molecule type" value="Genomic_DNA"/>
</dbReference>